<dbReference type="GO" id="GO:0016567">
    <property type="term" value="P:protein ubiquitination"/>
    <property type="evidence" value="ECO:0007669"/>
    <property type="project" value="TreeGrafter"/>
</dbReference>
<dbReference type="OrthoDB" id="8062037at2759"/>
<dbReference type="InterPro" id="IPR013083">
    <property type="entry name" value="Znf_RING/FYVE/PHD"/>
</dbReference>
<protein>
    <recommendedName>
        <fullName evidence="2">RING-type E3 ubiquitin transferase</fullName>
        <ecNumber evidence="2">2.3.2.27</ecNumber>
    </recommendedName>
</protein>
<feature type="domain" description="RING-type" evidence="10">
    <location>
        <begin position="397"/>
        <end position="438"/>
    </location>
</feature>
<evidence type="ECO:0000256" key="7">
    <source>
        <dbReference type="ARBA" id="ARBA00022833"/>
    </source>
</evidence>
<gene>
    <name evidence="11" type="ORF">HHK36_029863</name>
</gene>
<keyword evidence="6" id="KW-0833">Ubl conjugation pathway</keyword>
<evidence type="ECO:0000256" key="6">
    <source>
        <dbReference type="ARBA" id="ARBA00022786"/>
    </source>
</evidence>
<dbReference type="Pfam" id="PF13639">
    <property type="entry name" value="zf-RING_2"/>
    <property type="match status" value="1"/>
</dbReference>
<evidence type="ECO:0000256" key="3">
    <source>
        <dbReference type="ARBA" id="ARBA00022679"/>
    </source>
</evidence>
<dbReference type="GO" id="GO:0061630">
    <property type="term" value="F:ubiquitin protein ligase activity"/>
    <property type="evidence" value="ECO:0007669"/>
    <property type="project" value="UniProtKB-EC"/>
</dbReference>
<evidence type="ECO:0000256" key="9">
    <source>
        <dbReference type="SAM" id="MobiDB-lite"/>
    </source>
</evidence>
<dbReference type="GO" id="GO:0005737">
    <property type="term" value="C:cytoplasm"/>
    <property type="evidence" value="ECO:0007669"/>
    <property type="project" value="TreeGrafter"/>
</dbReference>
<keyword evidence="12" id="KW-1185">Reference proteome</keyword>
<dbReference type="PANTHER" id="PTHR15710:SF108">
    <property type="entry name" value="OS03G0286100 PROTEIN"/>
    <property type="match status" value="1"/>
</dbReference>
<keyword evidence="5 8" id="KW-0863">Zinc-finger</keyword>
<keyword evidence="3" id="KW-0808">Transferase</keyword>
<evidence type="ECO:0000256" key="5">
    <source>
        <dbReference type="ARBA" id="ARBA00022771"/>
    </source>
</evidence>
<dbReference type="GO" id="GO:0008270">
    <property type="term" value="F:zinc ion binding"/>
    <property type="evidence" value="ECO:0007669"/>
    <property type="project" value="UniProtKB-KW"/>
</dbReference>
<comment type="caution">
    <text evidence="11">The sequence shown here is derived from an EMBL/GenBank/DDBJ whole genome shotgun (WGS) entry which is preliminary data.</text>
</comment>
<feature type="region of interest" description="Disordered" evidence="9">
    <location>
        <begin position="286"/>
        <end position="310"/>
    </location>
</feature>
<dbReference type="SUPFAM" id="SSF57850">
    <property type="entry name" value="RING/U-box"/>
    <property type="match status" value="1"/>
</dbReference>
<reference evidence="11 12" key="1">
    <citation type="submission" date="2020-04" db="EMBL/GenBank/DDBJ databases">
        <title>Plant Genome Project.</title>
        <authorList>
            <person name="Zhang R.-G."/>
        </authorList>
    </citation>
    <scope>NUCLEOTIDE SEQUENCE [LARGE SCALE GENOMIC DNA]</scope>
    <source>
        <strain evidence="11">YNK0</strain>
        <tissue evidence="11">Leaf</tissue>
    </source>
</reference>
<evidence type="ECO:0000256" key="1">
    <source>
        <dbReference type="ARBA" id="ARBA00000900"/>
    </source>
</evidence>
<keyword evidence="4" id="KW-0479">Metal-binding</keyword>
<evidence type="ECO:0000313" key="12">
    <source>
        <dbReference type="Proteomes" id="UP000655225"/>
    </source>
</evidence>
<accession>A0A835D044</accession>
<evidence type="ECO:0000256" key="2">
    <source>
        <dbReference type="ARBA" id="ARBA00012483"/>
    </source>
</evidence>
<comment type="catalytic activity">
    <reaction evidence="1">
        <text>S-ubiquitinyl-[E2 ubiquitin-conjugating enzyme]-L-cysteine + [acceptor protein]-L-lysine = [E2 ubiquitin-conjugating enzyme]-L-cysteine + N(6)-ubiquitinyl-[acceptor protein]-L-lysine.</text>
        <dbReference type="EC" id="2.3.2.27"/>
    </reaction>
</comment>
<dbReference type="FunFam" id="3.30.40.10:FF:000022">
    <property type="entry name" value="E3 ubiquitin-protein ligase RING1-like"/>
    <property type="match status" value="1"/>
</dbReference>
<dbReference type="Gene3D" id="3.30.40.10">
    <property type="entry name" value="Zinc/RING finger domain, C3HC4 (zinc finger)"/>
    <property type="match status" value="1"/>
</dbReference>
<dbReference type="EC" id="2.3.2.27" evidence="2"/>
<organism evidence="11 12">
    <name type="scientific">Tetracentron sinense</name>
    <name type="common">Spur-leaf</name>
    <dbReference type="NCBI Taxonomy" id="13715"/>
    <lineage>
        <taxon>Eukaryota</taxon>
        <taxon>Viridiplantae</taxon>
        <taxon>Streptophyta</taxon>
        <taxon>Embryophyta</taxon>
        <taxon>Tracheophyta</taxon>
        <taxon>Spermatophyta</taxon>
        <taxon>Magnoliopsida</taxon>
        <taxon>Trochodendrales</taxon>
        <taxon>Trochodendraceae</taxon>
        <taxon>Tetracentron</taxon>
    </lineage>
</organism>
<dbReference type="Proteomes" id="UP000655225">
    <property type="component" value="Unassembled WGS sequence"/>
</dbReference>
<proteinExistence type="predicted"/>
<dbReference type="PANTHER" id="PTHR15710">
    <property type="entry name" value="E3 UBIQUITIN-PROTEIN LIGASE PRAJA"/>
    <property type="match status" value="1"/>
</dbReference>
<dbReference type="AlphaFoldDB" id="A0A835D044"/>
<evidence type="ECO:0000256" key="4">
    <source>
        <dbReference type="ARBA" id="ARBA00022723"/>
    </source>
</evidence>
<name>A0A835D044_TETSI</name>
<dbReference type="OMA" id="DEREIMN"/>
<keyword evidence="7" id="KW-0862">Zinc</keyword>
<dbReference type="SMART" id="SM00184">
    <property type="entry name" value="RING"/>
    <property type="match status" value="1"/>
</dbReference>
<sequence>MEGFRFCSSMAELSNLHLSEEDNGGEVDDIETLDSILYWSNDYDSDEIYSSDFGAFSPQLSEFIRSDHSFRSQIIVDGDGIDEFEACVQIGEGDGSEDQVNFDMDLYEQCLEESHVIDNNDSVSNQFLETLTDSNLGVLDENDEMGSNLGLGLGLSFDRHGSEDDDDDFMIAECGDEFFVGRRPSGSESESASDESSTICGVEPFGDGLRVVGIESDSDEEENEVLGIDLYSGDDDGDGFDQAQDDLGLPLQWDCLGLEDQRNTNEDFEWEEVDESVYEREVQSMVSDAAEERGSSSEIPSHEEAGEGREETMQNLEWVLMAVGNLERNPELEHDAEFYLSDHDNYIYTAEYELIFGQITDNESFVKGGPPAAKSVVENLHSVIVTQEDLQKNNALCAVCKDEFFVDEKAKQLPCYHRYHGDCILPWLSIRNTCPVCRYELPTDDADYERRKTQSAGRGLSQDS</sequence>
<dbReference type="PROSITE" id="PS50089">
    <property type="entry name" value="ZF_RING_2"/>
    <property type="match status" value="1"/>
</dbReference>
<evidence type="ECO:0000256" key="8">
    <source>
        <dbReference type="PROSITE-ProRule" id="PRU00175"/>
    </source>
</evidence>
<evidence type="ECO:0000259" key="10">
    <source>
        <dbReference type="PROSITE" id="PS50089"/>
    </source>
</evidence>
<evidence type="ECO:0000313" key="11">
    <source>
        <dbReference type="EMBL" id="KAF8378520.1"/>
    </source>
</evidence>
<feature type="compositionally biased region" description="Basic and acidic residues" evidence="9">
    <location>
        <begin position="290"/>
        <end position="310"/>
    </location>
</feature>
<dbReference type="InterPro" id="IPR001841">
    <property type="entry name" value="Znf_RING"/>
</dbReference>
<dbReference type="EMBL" id="JABCRI010000023">
    <property type="protein sequence ID" value="KAF8378520.1"/>
    <property type="molecule type" value="Genomic_DNA"/>
</dbReference>